<dbReference type="GO" id="GO:0005524">
    <property type="term" value="F:ATP binding"/>
    <property type="evidence" value="ECO:0007669"/>
    <property type="project" value="UniProtKB-UniRule"/>
</dbReference>
<dbReference type="InterPro" id="IPR009080">
    <property type="entry name" value="tRNAsynth_Ia_anticodon-bd"/>
</dbReference>
<keyword evidence="15" id="KW-1185">Reference proteome</keyword>
<dbReference type="Pfam" id="PF01406">
    <property type="entry name" value="tRNA-synt_1e"/>
    <property type="match status" value="1"/>
</dbReference>
<dbReference type="SUPFAM" id="SSF47323">
    <property type="entry name" value="Anticodon-binding domain of a subclass of class I aminoacyl-tRNA synthetases"/>
    <property type="match status" value="1"/>
</dbReference>
<dbReference type="EMBL" id="VORY01000037">
    <property type="protein sequence ID" value="TXD91708.1"/>
    <property type="molecule type" value="Genomic_DNA"/>
</dbReference>
<reference evidence="14 15" key="1">
    <citation type="submission" date="2019-08" db="EMBL/GenBank/DDBJ databases">
        <title>Genome sequence of Gillisia hiemivivida IC154 (type strain).</title>
        <authorList>
            <person name="Bowman J.P."/>
        </authorList>
    </citation>
    <scope>NUCLEOTIDE SEQUENCE [LARGE SCALE GENOMIC DNA]</scope>
    <source>
        <strain evidence="14 15">IC154</strain>
    </source>
</reference>
<proteinExistence type="inferred from homology"/>
<evidence type="ECO:0000256" key="5">
    <source>
        <dbReference type="ARBA" id="ARBA00022598"/>
    </source>
</evidence>
<feature type="binding site" evidence="12">
    <location>
        <position position="259"/>
    </location>
    <ligand>
        <name>Zn(2+)</name>
        <dbReference type="ChEBI" id="CHEBI:29105"/>
    </ligand>
</feature>
<dbReference type="InterPro" id="IPR024909">
    <property type="entry name" value="Cys-tRNA/MSH_ligase"/>
</dbReference>
<evidence type="ECO:0000256" key="2">
    <source>
        <dbReference type="ARBA" id="ARBA00005594"/>
    </source>
</evidence>
<dbReference type="OrthoDB" id="9815130at2"/>
<comment type="cofactor">
    <cofactor evidence="12">
        <name>Zn(2+)</name>
        <dbReference type="ChEBI" id="CHEBI:29105"/>
    </cofactor>
    <text evidence="12">Binds 1 zinc ion per subunit.</text>
</comment>
<keyword evidence="11 12" id="KW-0030">Aminoacyl-tRNA synthetase</keyword>
<dbReference type="CDD" id="cd00672">
    <property type="entry name" value="CysRS_core"/>
    <property type="match status" value="1"/>
</dbReference>
<keyword evidence="8 12" id="KW-0862">Zinc</keyword>
<feature type="domain" description="Cysteinyl-tRNA synthetase class Ia DALR" evidence="13">
    <location>
        <begin position="374"/>
        <end position="440"/>
    </location>
</feature>
<dbReference type="SUPFAM" id="SSF52374">
    <property type="entry name" value="Nucleotidylyl transferase"/>
    <property type="match status" value="1"/>
</dbReference>
<dbReference type="HAMAP" id="MF_00041">
    <property type="entry name" value="Cys_tRNA_synth"/>
    <property type="match status" value="1"/>
</dbReference>
<evidence type="ECO:0000313" key="15">
    <source>
        <dbReference type="Proteomes" id="UP000321367"/>
    </source>
</evidence>
<keyword evidence="7 12" id="KW-0547">Nucleotide-binding</keyword>
<evidence type="ECO:0000256" key="8">
    <source>
        <dbReference type="ARBA" id="ARBA00022833"/>
    </source>
</evidence>
<feature type="short sequence motif" description="'HIGH' region" evidence="12">
    <location>
        <begin position="37"/>
        <end position="47"/>
    </location>
</feature>
<sequence length="495" mass="56129">MALYKEQSLKLYNSITGEKEIFKPINEGHIGMYVCGPTVYSNVHLGNCRTFISFDLIFRYFKHLGYKIRYVRNITDAGHLENDADSGEDRIAKKARLEQIEPMEVVQRYTVDFHNTLQKFNNLPPSIEPTATGHIVEQIETIKTIIEKGFAYEVNGSVYFDVLKFNKDHDYGKLSGRSIEDMIANTRELAAQSDKKNPQDFALWKKAEPQHIMRWPSPWSDGFPGWHLECTVMSTKYLGEQFDIHGGGMDLKFPHHECEIAQGEASTGKNPVNYWLHANMLTLNGQKMAKSTGNNILPNEIFSGENDNLSKGFEPSVARFFMLQANYRSILDFSNTALLASEKGFNRLMDAYRYSSQLPVSSTSSFSVSEWKQRCYDAMNDDFNSPILIATLFEAVKFIVGVKEGNEQITAEDKELLHTSMHDFIFDVLGLLDSAVTNQDISEKLSGTVELLIKLRAEARNNKDFATSDQIRDQLLALGIQLKDGKEGTVFTLEN</sequence>
<name>A0A5C6ZNQ1_9FLAO</name>
<dbReference type="GO" id="GO:0005829">
    <property type="term" value="C:cytosol"/>
    <property type="evidence" value="ECO:0007669"/>
    <property type="project" value="TreeGrafter"/>
</dbReference>
<comment type="subunit">
    <text evidence="3 12">Monomer.</text>
</comment>
<dbReference type="Proteomes" id="UP000321367">
    <property type="component" value="Unassembled WGS sequence"/>
</dbReference>
<dbReference type="Pfam" id="PF23493">
    <property type="entry name" value="CysS_C"/>
    <property type="match status" value="1"/>
</dbReference>
<gene>
    <name evidence="12" type="primary">cysS</name>
    <name evidence="14" type="ORF">ES724_16170</name>
</gene>
<dbReference type="Pfam" id="PF09190">
    <property type="entry name" value="DALR_2"/>
    <property type="match status" value="1"/>
</dbReference>
<keyword evidence="6 12" id="KW-0479">Metal-binding</keyword>
<keyword evidence="5 12" id="KW-0436">Ligase</keyword>
<evidence type="ECO:0000256" key="6">
    <source>
        <dbReference type="ARBA" id="ARBA00022723"/>
    </source>
</evidence>
<organism evidence="14 15">
    <name type="scientific">Gillisia hiemivivida</name>
    <dbReference type="NCBI Taxonomy" id="291190"/>
    <lineage>
        <taxon>Bacteria</taxon>
        <taxon>Pseudomonadati</taxon>
        <taxon>Bacteroidota</taxon>
        <taxon>Flavobacteriia</taxon>
        <taxon>Flavobacteriales</taxon>
        <taxon>Flavobacteriaceae</taxon>
        <taxon>Gillisia</taxon>
    </lineage>
</organism>
<dbReference type="PRINTS" id="PR00983">
    <property type="entry name" value="TRNASYNTHCYS"/>
</dbReference>
<comment type="catalytic activity">
    <reaction evidence="12">
        <text>tRNA(Cys) + L-cysteine + ATP = L-cysteinyl-tRNA(Cys) + AMP + diphosphate</text>
        <dbReference type="Rhea" id="RHEA:17773"/>
        <dbReference type="Rhea" id="RHEA-COMP:9661"/>
        <dbReference type="Rhea" id="RHEA-COMP:9679"/>
        <dbReference type="ChEBI" id="CHEBI:30616"/>
        <dbReference type="ChEBI" id="CHEBI:33019"/>
        <dbReference type="ChEBI" id="CHEBI:35235"/>
        <dbReference type="ChEBI" id="CHEBI:78442"/>
        <dbReference type="ChEBI" id="CHEBI:78517"/>
        <dbReference type="ChEBI" id="CHEBI:456215"/>
        <dbReference type="EC" id="6.1.1.16"/>
    </reaction>
</comment>
<dbReference type="Gene3D" id="1.20.120.1910">
    <property type="entry name" value="Cysteine-tRNA ligase, C-terminal anti-codon recognition domain"/>
    <property type="match status" value="1"/>
</dbReference>
<evidence type="ECO:0000256" key="4">
    <source>
        <dbReference type="ARBA" id="ARBA00022490"/>
    </source>
</evidence>
<feature type="binding site" evidence="12">
    <location>
        <position position="35"/>
    </location>
    <ligand>
        <name>Zn(2+)</name>
        <dbReference type="ChEBI" id="CHEBI:29105"/>
    </ligand>
</feature>
<dbReference type="InterPro" id="IPR056411">
    <property type="entry name" value="CysS_C"/>
</dbReference>
<keyword evidence="4 12" id="KW-0963">Cytoplasm</keyword>
<protein>
    <recommendedName>
        <fullName evidence="12">Cysteine--tRNA ligase</fullName>
        <ecNumber evidence="12">6.1.1.16</ecNumber>
    </recommendedName>
    <alternativeName>
        <fullName evidence="12">Cysteinyl-tRNA synthetase</fullName>
        <shortName evidence="12">CysRS</shortName>
    </alternativeName>
</protein>
<dbReference type="SMART" id="SM00840">
    <property type="entry name" value="DALR_2"/>
    <property type="match status" value="1"/>
</dbReference>
<keyword evidence="9 12" id="KW-0067">ATP-binding</keyword>
<feature type="binding site" evidence="12">
    <location>
        <position position="230"/>
    </location>
    <ligand>
        <name>Zn(2+)</name>
        <dbReference type="ChEBI" id="CHEBI:29105"/>
    </ligand>
</feature>
<dbReference type="InterPro" id="IPR032678">
    <property type="entry name" value="tRNA-synt_1_cat_dom"/>
</dbReference>
<dbReference type="InterPro" id="IPR015803">
    <property type="entry name" value="Cys-tRNA-ligase"/>
</dbReference>
<feature type="short sequence motif" description="'KMSKS' region" evidence="12">
    <location>
        <begin position="287"/>
        <end position="291"/>
    </location>
</feature>
<feature type="binding site" evidence="12">
    <location>
        <position position="290"/>
    </location>
    <ligand>
        <name>ATP</name>
        <dbReference type="ChEBI" id="CHEBI:30616"/>
    </ligand>
</feature>
<evidence type="ECO:0000313" key="14">
    <source>
        <dbReference type="EMBL" id="TXD91708.1"/>
    </source>
</evidence>
<keyword evidence="10 12" id="KW-0648">Protein biosynthesis</keyword>
<dbReference type="EC" id="6.1.1.16" evidence="12"/>
<dbReference type="GO" id="GO:0006423">
    <property type="term" value="P:cysteinyl-tRNA aminoacylation"/>
    <property type="evidence" value="ECO:0007669"/>
    <property type="project" value="UniProtKB-UniRule"/>
</dbReference>
<evidence type="ECO:0000256" key="7">
    <source>
        <dbReference type="ARBA" id="ARBA00022741"/>
    </source>
</evidence>
<dbReference type="GO" id="GO:0004817">
    <property type="term" value="F:cysteine-tRNA ligase activity"/>
    <property type="evidence" value="ECO:0007669"/>
    <property type="project" value="UniProtKB-UniRule"/>
</dbReference>
<comment type="caution">
    <text evidence="14">The sequence shown here is derived from an EMBL/GenBank/DDBJ whole genome shotgun (WGS) entry which is preliminary data.</text>
</comment>
<dbReference type="NCBIfam" id="TIGR00435">
    <property type="entry name" value="cysS"/>
    <property type="match status" value="1"/>
</dbReference>
<evidence type="ECO:0000256" key="12">
    <source>
        <dbReference type="HAMAP-Rule" id="MF_00041"/>
    </source>
</evidence>
<comment type="similarity">
    <text evidence="2 12">Belongs to the class-I aminoacyl-tRNA synthetase family.</text>
</comment>
<evidence type="ECO:0000256" key="11">
    <source>
        <dbReference type="ARBA" id="ARBA00023146"/>
    </source>
</evidence>
<dbReference type="GO" id="GO:0008270">
    <property type="term" value="F:zinc ion binding"/>
    <property type="evidence" value="ECO:0007669"/>
    <property type="project" value="UniProtKB-UniRule"/>
</dbReference>
<dbReference type="Gene3D" id="3.40.50.620">
    <property type="entry name" value="HUPs"/>
    <property type="match status" value="1"/>
</dbReference>
<evidence type="ECO:0000256" key="1">
    <source>
        <dbReference type="ARBA" id="ARBA00004496"/>
    </source>
</evidence>
<dbReference type="PANTHER" id="PTHR10890">
    <property type="entry name" value="CYSTEINYL-TRNA SYNTHETASE"/>
    <property type="match status" value="1"/>
</dbReference>
<evidence type="ECO:0000256" key="9">
    <source>
        <dbReference type="ARBA" id="ARBA00022840"/>
    </source>
</evidence>
<evidence type="ECO:0000259" key="13">
    <source>
        <dbReference type="SMART" id="SM00840"/>
    </source>
</evidence>
<feature type="binding site" evidence="12">
    <location>
        <position position="255"/>
    </location>
    <ligand>
        <name>Zn(2+)</name>
        <dbReference type="ChEBI" id="CHEBI:29105"/>
    </ligand>
</feature>
<dbReference type="AlphaFoldDB" id="A0A5C6ZNQ1"/>
<comment type="subcellular location">
    <subcellularLocation>
        <location evidence="1 12">Cytoplasm</location>
    </subcellularLocation>
</comment>
<dbReference type="InterPro" id="IPR015273">
    <property type="entry name" value="Cys-tRNA-synt_Ia_DALR"/>
</dbReference>
<evidence type="ECO:0000256" key="3">
    <source>
        <dbReference type="ARBA" id="ARBA00011245"/>
    </source>
</evidence>
<dbReference type="RefSeq" id="WP_146934956.1">
    <property type="nucleotide sequence ID" value="NZ_CBCSHZ010000041.1"/>
</dbReference>
<dbReference type="PANTHER" id="PTHR10890:SF3">
    <property type="entry name" value="CYSTEINE--TRNA LIGASE, CYTOPLASMIC"/>
    <property type="match status" value="1"/>
</dbReference>
<evidence type="ECO:0000256" key="10">
    <source>
        <dbReference type="ARBA" id="ARBA00022917"/>
    </source>
</evidence>
<accession>A0A5C6ZNQ1</accession>
<dbReference type="InterPro" id="IPR014729">
    <property type="entry name" value="Rossmann-like_a/b/a_fold"/>
</dbReference>